<sequence length="319" mass="34125">MTRICCPLHELTVHVVGTGAVGLAYGYLLTERGHRVFHSSLRGQVTPALPLSLQTGTGTTHGYYTPRYWYDTPQASIPHVQIFAVHSAQLAPALQLCGGALAPQACHLVFCSNPDAVNAAWRRVAADSYTLVYPLLSAEHCSDQGLRIITNGEVEITLPQGKPIGERIALKALLERMGLTVSGDVPLSRFRARYLQTAAIYIALLAVSVGAIDHAQVDGALLSAIHDELAAMAERRDGVRVADVPGQARHFASLAALIASGERNGAMLGATLEYLVRDGRRKLTAHLAAITPAWDDHLAARPATASQRLISAVLALCRP</sequence>
<gene>
    <name evidence="1" type="ORF">IHE29_02045</name>
</gene>
<evidence type="ECO:0008006" key="3">
    <source>
        <dbReference type="Google" id="ProtNLM"/>
    </source>
</evidence>
<evidence type="ECO:0000313" key="2">
    <source>
        <dbReference type="Proteomes" id="UP001493153"/>
    </source>
</evidence>
<accession>A0ABZ2PSQ1</accession>
<proteinExistence type="predicted"/>
<dbReference type="Gene3D" id="3.40.50.720">
    <property type="entry name" value="NAD(P)-binding Rossmann-like Domain"/>
    <property type="match status" value="1"/>
</dbReference>
<geneLocation type="plasmid" evidence="1 2">
    <name>megaplasmid</name>
</geneLocation>
<dbReference type="Proteomes" id="UP001493153">
    <property type="component" value="Plasmid megaplasmid"/>
</dbReference>
<name>A0ABZ2PSQ1_9BURK</name>
<keyword evidence="1" id="KW-0614">Plasmid</keyword>
<protein>
    <recommendedName>
        <fullName evidence="3">2-dehydropantoate 2-reductase</fullName>
    </recommendedName>
</protein>
<reference evidence="1 2" key="1">
    <citation type="submission" date="2020-09" db="EMBL/GenBank/DDBJ databases">
        <title>Genome sequences of Mycetohabitans spp.</title>
        <authorList>
            <person name="Carter M.E."/>
            <person name="Carpenter S.C.D."/>
            <person name="Bogdanove A.J."/>
        </authorList>
    </citation>
    <scope>NUCLEOTIDE SEQUENCE [LARGE SCALE GENOMIC DNA]</scope>
    <source>
        <strain evidence="1 2">B12</strain>
        <plasmid evidence="1 2">megaplasmid</plasmid>
    </source>
</reference>
<dbReference type="EMBL" id="CP062175">
    <property type="protein sequence ID" value="WXK38126.1"/>
    <property type="molecule type" value="Genomic_DNA"/>
</dbReference>
<evidence type="ECO:0000313" key="1">
    <source>
        <dbReference type="EMBL" id="WXK38126.1"/>
    </source>
</evidence>
<organism evidence="1 2">
    <name type="scientific">Mycetohabitans rhizoxinica</name>
    <dbReference type="NCBI Taxonomy" id="412963"/>
    <lineage>
        <taxon>Bacteria</taxon>
        <taxon>Pseudomonadati</taxon>
        <taxon>Pseudomonadota</taxon>
        <taxon>Betaproteobacteria</taxon>
        <taxon>Burkholderiales</taxon>
        <taxon>Burkholderiaceae</taxon>
        <taxon>Mycetohabitans</taxon>
    </lineage>
</organism>
<keyword evidence="2" id="KW-1185">Reference proteome</keyword>